<organism evidence="1">
    <name type="scientific">marine metagenome</name>
    <dbReference type="NCBI Taxonomy" id="408172"/>
    <lineage>
        <taxon>unclassified sequences</taxon>
        <taxon>metagenomes</taxon>
        <taxon>ecological metagenomes</taxon>
    </lineage>
</organism>
<sequence length="158" mass="18214">MSYQEPNADENWQKLVDRFPWARRVHGIKGLVNAHIECAKISRTSMYWHVEGDTIVNDDFNFTYRPDKWNRDVVHVWRADNPVNGLAYGNNGIKLFPTHKVLALEGKKVTDFTTSVSDKFKAVQVVASTVCYDTDAYNTWKSAFRECVKLQSGLIDRQ</sequence>
<reference evidence="1" key="1">
    <citation type="submission" date="2018-05" db="EMBL/GenBank/DDBJ databases">
        <authorList>
            <person name="Lanie J.A."/>
            <person name="Ng W.-L."/>
            <person name="Kazmierczak K.M."/>
            <person name="Andrzejewski T.M."/>
            <person name="Davidsen T.M."/>
            <person name="Wayne K.J."/>
            <person name="Tettelin H."/>
            <person name="Glass J.I."/>
            <person name="Rusch D."/>
            <person name="Podicherti R."/>
            <person name="Tsui H.-C.T."/>
            <person name="Winkler M.E."/>
        </authorList>
    </citation>
    <scope>NUCLEOTIDE SEQUENCE</scope>
</reference>
<name>A0A382XQR2_9ZZZZ</name>
<evidence type="ECO:0000313" key="1">
    <source>
        <dbReference type="EMBL" id="SVD73452.1"/>
    </source>
</evidence>
<proteinExistence type="predicted"/>
<gene>
    <name evidence="1" type="ORF">METZ01_LOCUS426306</name>
</gene>
<accession>A0A382XQR2</accession>
<dbReference type="AlphaFoldDB" id="A0A382XQR2"/>
<feature type="non-terminal residue" evidence="1">
    <location>
        <position position="158"/>
    </location>
</feature>
<dbReference type="EMBL" id="UINC01169754">
    <property type="protein sequence ID" value="SVD73452.1"/>
    <property type="molecule type" value="Genomic_DNA"/>
</dbReference>
<protein>
    <submittedName>
        <fullName evidence="1">Uncharacterized protein</fullName>
    </submittedName>
</protein>